<dbReference type="InterPro" id="IPR011545">
    <property type="entry name" value="DEAD/DEAH_box_helicase_dom"/>
</dbReference>
<dbReference type="GO" id="GO:0016887">
    <property type="term" value="F:ATP hydrolysis activity"/>
    <property type="evidence" value="ECO:0007669"/>
    <property type="project" value="RHEA"/>
</dbReference>
<keyword evidence="11" id="KW-0413">Isomerase</keyword>
<dbReference type="PANTHER" id="PTHR47964:SF1">
    <property type="entry name" value="ATP-DEPENDENT DNA HELICASE HOMOLOG RECG, CHLOROPLASTIC"/>
    <property type="match status" value="1"/>
</dbReference>
<evidence type="ECO:0000256" key="3">
    <source>
        <dbReference type="ARBA" id="ARBA00022741"/>
    </source>
</evidence>
<dbReference type="Proteomes" id="UP000177197">
    <property type="component" value="Unassembled WGS sequence"/>
</dbReference>
<keyword evidence="3 15" id="KW-0547">Nucleotide-binding</keyword>
<name>A0A1F5CCN4_9BACT</name>
<evidence type="ECO:0000256" key="15">
    <source>
        <dbReference type="RuleBase" id="RU363016"/>
    </source>
</evidence>
<evidence type="ECO:0000256" key="5">
    <source>
        <dbReference type="ARBA" id="ARBA00022801"/>
    </source>
</evidence>
<evidence type="ECO:0000256" key="11">
    <source>
        <dbReference type="ARBA" id="ARBA00023235"/>
    </source>
</evidence>
<dbReference type="Pfam" id="PF19833">
    <property type="entry name" value="RecG_dom3_C"/>
    <property type="match status" value="1"/>
</dbReference>
<dbReference type="PROSITE" id="PS51192">
    <property type="entry name" value="HELICASE_ATP_BIND_1"/>
    <property type="match status" value="1"/>
</dbReference>
<dbReference type="GO" id="GO:0006310">
    <property type="term" value="P:DNA recombination"/>
    <property type="evidence" value="ECO:0007669"/>
    <property type="project" value="UniProtKB-UniRule"/>
</dbReference>
<dbReference type="EC" id="5.6.2.4" evidence="13 15"/>
<dbReference type="Pfam" id="PF00271">
    <property type="entry name" value="Helicase_C"/>
    <property type="match status" value="1"/>
</dbReference>
<dbReference type="NCBIfam" id="NF008165">
    <property type="entry name" value="PRK10917.1-3"/>
    <property type="match status" value="1"/>
</dbReference>
<gene>
    <name evidence="18" type="ORF">A3I30_01170</name>
</gene>
<dbReference type="SUPFAM" id="SSF50249">
    <property type="entry name" value="Nucleic acid-binding proteins"/>
    <property type="match status" value="1"/>
</dbReference>
<keyword evidence="10 15" id="KW-0234">DNA repair</keyword>
<dbReference type="InterPro" id="IPR045562">
    <property type="entry name" value="RecG_dom3_C"/>
</dbReference>
<dbReference type="Pfam" id="PF17191">
    <property type="entry name" value="RecG_wedge"/>
    <property type="match status" value="1"/>
</dbReference>
<reference evidence="18 19" key="1">
    <citation type="journal article" date="2016" name="Nat. Commun.">
        <title>Thousands of microbial genomes shed light on interconnected biogeochemical processes in an aquifer system.</title>
        <authorList>
            <person name="Anantharaman K."/>
            <person name="Brown C.T."/>
            <person name="Hug L.A."/>
            <person name="Sharon I."/>
            <person name="Castelle C.J."/>
            <person name="Probst A.J."/>
            <person name="Thomas B.C."/>
            <person name="Singh A."/>
            <person name="Wilkins M.J."/>
            <person name="Karaoz U."/>
            <person name="Brodie E.L."/>
            <person name="Williams K.H."/>
            <person name="Hubbard S.S."/>
            <person name="Banfield J.F."/>
        </authorList>
    </citation>
    <scope>NUCLEOTIDE SEQUENCE [LARGE SCALE GENOMIC DNA]</scope>
</reference>
<evidence type="ECO:0000256" key="1">
    <source>
        <dbReference type="ARBA" id="ARBA00007504"/>
    </source>
</evidence>
<accession>A0A1F5CCN4</accession>
<dbReference type="GO" id="GO:0005524">
    <property type="term" value="F:ATP binding"/>
    <property type="evidence" value="ECO:0007669"/>
    <property type="project" value="UniProtKB-KW"/>
</dbReference>
<evidence type="ECO:0000259" key="17">
    <source>
        <dbReference type="PROSITE" id="PS51194"/>
    </source>
</evidence>
<comment type="function">
    <text evidence="15">Plays a critical role in recombination and DNA repair. Helps process Holliday junction intermediates to mature products by catalyzing branch migration. Has replication fork regression activity, unwinds stalled or blocked replication forks to make a HJ that can be resolved. Has a DNA unwinding activity characteristic of a DNA helicase with 3'-5' polarity.</text>
</comment>
<dbReference type="CDD" id="cd04488">
    <property type="entry name" value="RecG_wedge_OBF"/>
    <property type="match status" value="1"/>
</dbReference>
<dbReference type="InterPro" id="IPR004609">
    <property type="entry name" value="ATP-dep_DNA_helicase_RecG"/>
</dbReference>
<dbReference type="NCBIfam" id="TIGR00643">
    <property type="entry name" value="recG"/>
    <property type="match status" value="1"/>
</dbReference>
<evidence type="ECO:0000256" key="8">
    <source>
        <dbReference type="ARBA" id="ARBA00023125"/>
    </source>
</evidence>
<sequence>MFLEIPIENIRSIGLGTRKKLEKLRIKTVRDLLFHFPHRYEDFSAICQIADIAIGASVTVQGKILDIKNIRTWKKRMYVTEAIVEDNSGVIKAVWFNQPYLAKNIRRDTLVNLSGKVVLAQNDACFSNPAYEIIYQNTFAKEPLHTGRLVPVYPETFGLSSRFLRFIIKPLLKFTDKVPDILPEAMKKEYRLPAIKWALDQIHFPENIENAELAKKRFAFDELFVLQLFMARKRLMITRQKAPKINFYQNLAKEFVDSLPYKLTEDQRKSAWQIIRDMERPEPMNRLLEGDVGSGKTIVATLAAFMAAKNQAQIAFMAPTEILSRQHYEKIWPMLDNFGVKVALLTSSEAGLSGKPLTKAALCKKIKSSEAPIVIGTHALIQKNVEFKNLALVVIDEQHRFGVDQRAALQNNESRIKNYEKGKKPIIHDSKFMIPHLLSMSATPIPRTLGLTIWGDLDLSRLTQMPRGRKPIITKIVPRAAREETHEFIRKEIKNGRQAFVICPLINESDVLEVKSAKQEYEKLYKIFPEFKIGLLHGKLKPKEKEAVMAAFVGRKLQILVATSVIEVGIDVPNATAIVIEGADRFGLASLHQFRGRVGRGEHQSYCFLFTDSSSANTAKRLKAVSTAQNGFELAEKDLEIRGPGDFIGVRQSGLPDLAIASLSDLELIEQTRESAKKLLIKDVNLKDYPLLVQKLVEFKKRVHFE</sequence>
<feature type="domain" description="Helicase C-terminal" evidence="17">
    <location>
        <begin position="495"/>
        <end position="640"/>
    </location>
</feature>
<evidence type="ECO:0000256" key="13">
    <source>
        <dbReference type="ARBA" id="ARBA00034808"/>
    </source>
</evidence>
<evidence type="ECO:0000313" key="18">
    <source>
        <dbReference type="EMBL" id="OGD40616.1"/>
    </source>
</evidence>
<dbReference type="PANTHER" id="PTHR47964">
    <property type="entry name" value="ATP-DEPENDENT DNA HELICASE HOMOLOG RECG, CHLOROPLASTIC"/>
    <property type="match status" value="1"/>
</dbReference>
<keyword evidence="5 15" id="KW-0378">Hydrolase</keyword>
<keyword evidence="9 15" id="KW-0233">DNA recombination</keyword>
<dbReference type="InterPro" id="IPR027417">
    <property type="entry name" value="P-loop_NTPase"/>
</dbReference>
<dbReference type="InterPro" id="IPR033454">
    <property type="entry name" value="RecG_wedge"/>
</dbReference>
<proteinExistence type="inferred from homology"/>
<evidence type="ECO:0000313" key="19">
    <source>
        <dbReference type="Proteomes" id="UP000177197"/>
    </source>
</evidence>
<keyword evidence="4 15" id="KW-0227">DNA damage</keyword>
<feature type="domain" description="Helicase ATP-binding" evidence="16">
    <location>
        <begin position="277"/>
        <end position="462"/>
    </location>
</feature>
<evidence type="ECO:0000256" key="10">
    <source>
        <dbReference type="ARBA" id="ARBA00023204"/>
    </source>
</evidence>
<comment type="caution">
    <text evidence="18">The sequence shown here is derived from an EMBL/GenBank/DDBJ whole genome shotgun (WGS) entry which is preliminary data.</text>
</comment>
<dbReference type="CDD" id="cd17992">
    <property type="entry name" value="DEXHc_RecG"/>
    <property type="match status" value="1"/>
</dbReference>
<dbReference type="Pfam" id="PF00270">
    <property type="entry name" value="DEAD"/>
    <property type="match status" value="1"/>
</dbReference>
<evidence type="ECO:0000256" key="2">
    <source>
        <dbReference type="ARBA" id="ARBA00017846"/>
    </source>
</evidence>
<dbReference type="Gene3D" id="3.40.50.300">
    <property type="entry name" value="P-loop containing nucleotide triphosphate hydrolases"/>
    <property type="match status" value="2"/>
</dbReference>
<dbReference type="EMBL" id="MEYV01000004">
    <property type="protein sequence ID" value="OGD40616.1"/>
    <property type="molecule type" value="Genomic_DNA"/>
</dbReference>
<dbReference type="SUPFAM" id="SSF52540">
    <property type="entry name" value="P-loop containing nucleoside triphosphate hydrolases"/>
    <property type="match status" value="2"/>
</dbReference>
<organism evidence="18 19">
    <name type="scientific">Candidatus Azambacteria bacterium RIFCSPLOWO2_02_FULL_44_14</name>
    <dbReference type="NCBI Taxonomy" id="1797306"/>
    <lineage>
        <taxon>Bacteria</taxon>
        <taxon>Candidatus Azamiibacteriota</taxon>
    </lineage>
</organism>
<comment type="catalytic activity">
    <reaction evidence="14 15">
        <text>ATP + H2O = ADP + phosphate + H(+)</text>
        <dbReference type="Rhea" id="RHEA:13065"/>
        <dbReference type="ChEBI" id="CHEBI:15377"/>
        <dbReference type="ChEBI" id="CHEBI:15378"/>
        <dbReference type="ChEBI" id="CHEBI:30616"/>
        <dbReference type="ChEBI" id="CHEBI:43474"/>
        <dbReference type="ChEBI" id="CHEBI:456216"/>
        <dbReference type="EC" id="5.6.2.4"/>
    </reaction>
</comment>
<keyword evidence="6 15" id="KW-0347">Helicase</keyword>
<dbReference type="NCBIfam" id="NF008168">
    <property type="entry name" value="PRK10917.2-2"/>
    <property type="match status" value="1"/>
</dbReference>
<dbReference type="SMART" id="SM00490">
    <property type="entry name" value="HELICc"/>
    <property type="match status" value="1"/>
</dbReference>
<evidence type="ECO:0000259" key="16">
    <source>
        <dbReference type="PROSITE" id="PS51192"/>
    </source>
</evidence>
<comment type="catalytic activity">
    <reaction evidence="12 15">
        <text>Couples ATP hydrolysis with the unwinding of duplex DNA by translocating in the 3'-5' direction.</text>
        <dbReference type="EC" id="5.6.2.4"/>
    </reaction>
</comment>
<dbReference type="InterPro" id="IPR014001">
    <property type="entry name" value="Helicase_ATP-bd"/>
</dbReference>
<evidence type="ECO:0000256" key="9">
    <source>
        <dbReference type="ARBA" id="ARBA00023172"/>
    </source>
</evidence>
<keyword evidence="8" id="KW-0238">DNA-binding</keyword>
<dbReference type="InterPro" id="IPR047112">
    <property type="entry name" value="RecG/Mfd"/>
</dbReference>
<dbReference type="InterPro" id="IPR001650">
    <property type="entry name" value="Helicase_C-like"/>
</dbReference>
<comment type="similarity">
    <text evidence="1 15">Belongs to the helicase family. RecG subfamily.</text>
</comment>
<dbReference type="InterPro" id="IPR012340">
    <property type="entry name" value="NA-bd_OB-fold"/>
</dbReference>
<dbReference type="GO" id="GO:0003677">
    <property type="term" value="F:DNA binding"/>
    <property type="evidence" value="ECO:0007669"/>
    <property type="project" value="UniProtKB-KW"/>
</dbReference>
<dbReference type="SMART" id="SM00487">
    <property type="entry name" value="DEXDc"/>
    <property type="match status" value="1"/>
</dbReference>
<evidence type="ECO:0000256" key="4">
    <source>
        <dbReference type="ARBA" id="ARBA00022763"/>
    </source>
</evidence>
<dbReference type="AlphaFoldDB" id="A0A1F5CCN4"/>
<evidence type="ECO:0000256" key="12">
    <source>
        <dbReference type="ARBA" id="ARBA00034617"/>
    </source>
</evidence>
<protein>
    <recommendedName>
        <fullName evidence="2 15">ATP-dependent DNA helicase RecG</fullName>
        <ecNumber evidence="13 15">5.6.2.4</ecNumber>
    </recommendedName>
</protein>
<dbReference type="GO" id="GO:0006281">
    <property type="term" value="P:DNA repair"/>
    <property type="evidence" value="ECO:0007669"/>
    <property type="project" value="UniProtKB-UniRule"/>
</dbReference>
<evidence type="ECO:0000256" key="6">
    <source>
        <dbReference type="ARBA" id="ARBA00022806"/>
    </source>
</evidence>
<evidence type="ECO:0000256" key="7">
    <source>
        <dbReference type="ARBA" id="ARBA00022840"/>
    </source>
</evidence>
<dbReference type="GO" id="GO:0043138">
    <property type="term" value="F:3'-5' DNA helicase activity"/>
    <property type="evidence" value="ECO:0007669"/>
    <property type="project" value="UniProtKB-EC"/>
</dbReference>
<evidence type="ECO:0000256" key="14">
    <source>
        <dbReference type="ARBA" id="ARBA00048988"/>
    </source>
</evidence>
<keyword evidence="7 15" id="KW-0067">ATP-binding</keyword>
<dbReference type="PROSITE" id="PS51194">
    <property type="entry name" value="HELICASE_CTER"/>
    <property type="match status" value="1"/>
</dbReference>
<dbReference type="CDD" id="cd18811">
    <property type="entry name" value="SF2_C_RecG"/>
    <property type="match status" value="1"/>
</dbReference>
<dbReference type="Gene3D" id="2.40.50.140">
    <property type="entry name" value="Nucleic acid-binding proteins"/>
    <property type="match status" value="1"/>
</dbReference>